<dbReference type="EMBL" id="HG992981">
    <property type="protein sequence ID" value="CAE7176131.1"/>
    <property type="molecule type" value="Genomic_DNA"/>
</dbReference>
<evidence type="ECO:0000256" key="1">
    <source>
        <dbReference type="SAM" id="MobiDB-lite"/>
    </source>
</evidence>
<proteinExistence type="predicted"/>
<dbReference type="AlphaFoldDB" id="A0A6S6W3B1"/>
<feature type="region of interest" description="Disordered" evidence="1">
    <location>
        <begin position="268"/>
        <end position="291"/>
    </location>
</feature>
<dbReference type="Proteomes" id="UP000472372">
    <property type="component" value="Chromosome 5"/>
</dbReference>
<evidence type="ECO:0000313" key="3">
    <source>
        <dbReference type="Proteomes" id="UP000472372"/>
    </source>
</evidence>
<gene>
    <name evidence="2" type="ORF">PTTW11_05941</name>
</gene>
<sequence>MESEALQWLTWTFARRLYDDMTSNDTLTFKTWSLFHNVFPKDIKPHAAFRFHDVDIHPGSFASRELPSIVDRLSRLDVSMLTFLSIRCLDLVIEDLTALTKINTLAVLALEVLRVPDTYVDPIRDWGRIVHESGAFQKLRVLFLYSPHGFQRHSLLKHIASFKALNLVGIYDHNRRPETIEGWAEWSIKSPRDIECARSSPAAIWDDREVESAIKMRRLYDLSLGISKEPREKDGYRSLAMTYDAINWPILSGSTKWFFRELEHRPGQVSKRPLNDNHKDERREGYGKKKKLRNNNKVDITSLLGSFA</sequence>
<protein>
    <submittedName>
        <fullName evidence="2">Uncharacterized protein</fullName>
    </submittedName>
</protein>
<reference evidence="2" key="1">
    <citation type="submission" date="2021-02" db="EMBL/GenBank/DDBJ databases">
        <authorList>
            <person name="Syme A R."/>
            <person name="Syme A R."/>
            <person name="Moolhuijzen P."/>
        </authorList>
    </citation>
    <scope>NUCLEOTIDE SEQUENCE</scope>
    <source>
        <strain evidence="2">W1-1</strain>
    </source>
</reference>
<evidence type="ECO:0000313" key="2">
    <source>
        <dbReference type="EMBL" id="CAE7176131.1"/>
    </source>
</evidence>
<name>A0A6S6W3B1_9PLEO</name>
<accession>A0A6S6W3B1</accession>
<feature type="compositionally biased region" description="Basic and acidic residues" evidence="1">
    <location>
        <begin position="273"/>
        <end position="287"/>
    </location>
</feature>
<organism evidence="2 3">
    <name type="scientific">Pyrenophora teres f. teres</name>
    <dbReference type="NCBI Taxonomy" id="97479"/>
    <lineage>
        <taxon>Eukaryota</taxon>
        <taxon>Fungi</taxon>
        <taxon>Dikarya</taxon>
        <taxon>Ascomycota</taxon>
        <taxon>Pezizomycotina</taxon>
        <taxon>Dothideomycetes</taxon>
        <taxon>Pleosporomycetidae</taxon>
        <taxon>Pleosporales</taxon>
        <taxon>Pleosporineae</taxon>
        <taxon>Pleosporaceae</taxon>
        <taxon>Pyrenophora</taxon>
    </lineage>
</organism>